<dbReference type="InterPro" id="IPR003593">
    <property type="entry name" value="AAA+_ATPase"/>
</dbReference>
<dbReference type="GO" id="GO:0005524">
    <property type="term" value="F:ATP binding"/>
    <property type="evidence" value="ECO:0007669"/>
    <property type="project" value="UniProtKB-KW"/>
</dbReference>
<dbReference type="Pfam" id="PF00005">
    <property type="entry name" value="ABC_tran"/>
    <property type="match status" value="1"/>
</dbReference>
<dbReference type="PROSITE" id="PS50893">
    <property type="entry name" value="ABC_TRANSPORTER_2"/>
    <property type="match status" value="1"/>
</dbReference>
<proteinExistence type="predicted"/>
<dbReference type="GO" id="GO:0016887">
    <property type="term" value="F:ATP hydrolysis activity"/>
    <property type="evidence" value="ECO:0007669"/>
    <property type="project" value="InterPro"/>
</dbReference>
<evidence type="ECO:0000256" key="3">
    <source>
        <dbReference type="ARBA" id="ARBA00022519"/>
    </source>
</evidence>
<keyword evidence="10" id="KW-1185">Reference proteome</keyword>
<dbReference type="PANTHER" id="PTHR42781">
    <property type="entry name" value="SPERMIDINE/PUTRESCINE IMPORT ATP-BINDING PROTEIN POTA"/>
    <property type="match status" value="1"/>
</dbReference>
<evidence type="ECO:0000313" key="9">
    <source>
        <dbReference type="EMBL" id="ARO15764.1"/>
    </source>
</evidence>
<keyword evidence="7" id="KW-0472">Membrane</keyword>
<keyword evidence="3" id="KW-0997">Cell inner membrane</keyword>
<evidence type="ECO:0000259" key="8">
    <source>
        <dbReference type="PROSITE" id="PS50893"/>
    </source>
</evidence>
<evidence type="ECO:0000256" key="2">
    <source>
        <dbReference type="ARBA" id="ARBA00022475"/>
    </source>
</evidence>
<dbReference type="KEGG" id="kro:BVG79_02424"/>
<organism evidence="9 10">
    <name type="scientific">Ketogulonicigenium robustum</name>
    <dbReference type="NCBI Taxonomy" id="92947"/>
    <lineage>
        <taxon>Bacteria</taxon>
        <taxon>Pseudomonadati</taxon>
        <taxon>Pseudomonadota</taxon>
        <taxon>Alphaproteobacteria</taxon>
        <taxon>Rhodobacterales</taxon>
        <taxon>Roseobacteraceae</taxon>
        <taxon>Ketogulonicigenium</taxon>
    </lineage>
</organism>
<sequence length="232" mass="24668">MVLRLDHIDIRQGDFHLGADFALPAGSFTAITGPSGGGKSTLLSVIAGFWPVTSGKLYWQGSDLTDLPPEQRPVSILFQDNNLFPHLTLRQNLTLALRPALRPSAAEAAQIEDALTRVGLAGLSARKPAQLSGGQQSRAALARLLLEARPIVLLDEPFAALGPAQRHDMLDLAAATLRSERQTMLMVTHDPQDAARVADHLVLVADGTAHAPRPVAEALADPHPALAAYLGD</sequence>
<protein>
    <submittedName>
        <fullName evidence="9">Thiamine transport system ATP-binding protein</fullName>
    </submittedName>
</protein>
<dbReference type="SUPFAM" id="SSF52540">
    <property type="entry name" value="P-loop containing nucleoside triphosphate hydrolases"/>
    <property type="match status" value="1"/>
</dbReference>
<evidence type="ECO:0000256" key="1">
    <source>
        <dbReference type="ARBA" id="ARBA00022448"/>
    </source>
</evidence>
<keyword evidence="2" id="KW-1003">Cell membrane</keyword>
<keyword evidence="6" id="KW-1278">Translocase</keyword>
<dbReference type="InterPro" id="IPR017871">
    <property type="entry name" value="ABC_transporter-like_CS"/>
</dbReference>
<dbReference type="EMBL" id="CP019937">
    <property type="protein sequence ID" value="ARO15764.1"/>
    <property type="molecule type" value="Genomic_DNA"/>
</dbReference>
<dbReference type="SMART" id="SM00382">
    <property type="entry name" value="AAA"/>
    <property type="match status" value="1"/>
</dbReference>
<keyword evidence="4" id="KW-0547">Nucleotide-binding</keyword>
<keyword evidence="5 9" id="KW-0067">ATP-binding</keyword>
<name>A0A1W6P2U4_9RHOB</name>
<dbReference type="STRING" id="92947.BVG79_02424"/>
<evidence type="ECO:0000313" key="10">
    <source>
        <dbReference type="Proteomes" id="UP000242447"/>
    </source>
</evidence>
<reference evidence="9 10" key="1">
    <citation type="submission" date="2017-02" db="EMBL/GenBank/DDBJ databases">
        <title>Ketogulonicigenium robustum SPU B003 Genome sequencing and assembly.</title>
        <authorList>
            <person name="Li Y."/>
            <person name="Liu L."/>
            <person name="Wang C."/>
            <person name="Zhang M."/>
            <person name="Zhang T."/>
            <person name="Zhang Y."/>
        </authorList>
    </citation>
    <scope>NUCLEOTIDE SEQUENCE [LARGE SCALE GENOMIC DNA]</scope>
    <source>
        <strain evidence="9 10">SPU_B003</strain>
    </source>
</reference>
<dbReference type="PANTHER" id="PTHR42781:SF1">
    <property type="entry name" value="THIAMINE IMPORT ATP-BINDING PROTEIN THIQ"/>
    <property type="match status" value="1"/>
</dbReference>
<dbReference type="InterPro" id="IPR027417">
    <property type="entry name" value="P-loop_NTPase"/>
</dbReference>
<evidence type="ECO:0000256" key="4">
    <source>
        <dbReference type="ARBA" id="ARBA00022741"/>
    </source>
</evidence>
<feature type="domain" description="ABC transporter" evidence="8">
    <location>
        <begin position="3"/>
        <end position="231"/>
    </location>
</feature>
<dbReference type="Proteomes" id="UP000242447">
    <property type="component" value="Chromosome"/>
</dbReference>
<dbReference type="InterPro" id="IPR050093">
    <property type="entry name" value="ABC_SmlMolc_Importer"/>
</dbReference>
<keyword evidence="1" id="KW-0813">Transport</keyword>
<evidence type="ECO:0000256" key="5">
    <source>
        <dbReference type="ARBA" id="ARBA00022840"/>
    </source>
</evidence>
<evidence type="ECO:0000256" key="6">
    <source>
        <dbReference type="ARBA" id="ARBA00022967"/>
    </source>
</evidence>
<dbReference type="PROSITE" id="PS00211">
    <property type="entry name" value="ABC_TRANSPORTER_1"/>
    <property type="match status" value="1"/>
</dbReference>
<accession>A0A1W6P2U4</accession>
<gene>
    <name evidence="9" type="primary">thiQ</name>
    <name evidence="9" type="ORF">BVG79_02424</name>
</gene>
<dbReference type="Gene3D" id="3.40.50.300">
    <property type="entry name" value="P-loop containing nucleotide triphosphate hydrolases"/>
    <property type="match status" value="1"/>
</dbReference>
<dbReference type="InterPro" id="IPR003439">
    <property type="entry name" value="ABC_transporter-like_ATP-bd"/>
</dbReference>
<evidence type="ECO:0000256" key="7">
    <source>
        <dbReference type="ARBA" id="ARBA00023136"/>
    </source>
</evidence>
<dbReference type="AlphaFoldDB" id="A0A1W6P2U4"/>